<name>A0A9W8A8Y0_9FUNG</name>
<dbReference type="PROSITE" id="PS50008">
    <property type="entry name" value="PIPLC_Y_DOMAIN"/>
    <property type="match status" value="1"/>
</dbReference>
<gene>
    <name evidence="8" type="ORF">H4219_001684</name>
</gene>
<organism evidence="8 9">
    <name type="scientific">Mycoemilia scoparia</name>
    <dbReference type="NCBI Taxonomy" id="417184"/>
    <lineage>
        <taxon>Eukaryota</taxon>
        <taxon>Fungi</taxon>
        <taxon>Fungi incertae sedis</taxon>
        <taxon>Zoopagomycota</taxon>
        <taxon>Kickxellomycotina</taxon>
        <taxon>Kickxellomycetes</taxon>
        <taxon>Kickxellales</taxon>
        <taxon>Kickxellaceae</taxon>
        <taxon>Mycoemilia</taxon>
    </lineage>
</organism>
<keyword evidence="9" id="KW-1185">Reference proteome</keyword>
<dbReference type="SMART" id="SM00148">
    <property type="entry name" value="PLCXc"/>
    <property type="match status" value="1"/>
</dbReference>
<feature type="compositionally biased region" description="Low complexity" evidence="6">
    <location>
        <begin position="718"/>
        <end position="749"/>
    </location>
</feature>
<proteinExistence type="predicted"/>
<protein>
    <recommendedName>
        <fullName evidence="1 5">Phosphoinositide phospholipase C</fullName>
        <ecNumber evidence="1 5">3.1.4.11</ecNumber>
    </recommendedName>
</protein>
<dbReference type="InterPro" id="IPR011992">
    <property type="entry name" value="EF-hand-dom_pair"/>
</dbReference>
<evidence type="ECO:0000256" key="1">
    <source>
        <dbReference type="ARBA" id="ARBA00012368"/>
    </source>
</evidence>
<dbReference type="GO" id="GO:0051209">
    <property type="term" value="P:release of sequestered calcium ion into cytosol"/>
    <property type="evidence" value="ECO:0007669"/>
    <property type="project" value="TreeGrafter"/>
</dbReference>
<feature type="compositionally biased region" description="Low complexity" evidence="6">
    <location>
        <begin position="434"/>
        <end position="455"/>
    </location>
</feature>
<dbReference type="Gene3D" id="2.30.29.30">
    <property type="entry name" value="Pleckstrin-homology domain (PH domain)/Phosphotyrosine-binding domain (PTB)"/>
    <property type="match status" value="1"/>
</dbReference>
<dbReference type="Pfam" id="PF00387">
    <property type="entry name" value="PI-PLC-Y"/>
    <property type="match status" value="1"/>
</dbReference>
<dbReference type="GO" id="GO:0004435">
    <property type="term" value="F:phosphatidylinositol-4,5-bisphosphate phospholipase C activity"/>
    <property type="evidence" value="ECO:0007669"/>
    <property type="project" value="UniProtKB-EC"/>
</dbReference>
<dbReference type="AlphaFoldDB" id="A0A9W8A8Y0"/>
<evidence type="ECO:0000256" key="2">
    <source>
        <dbReference type="ARBA" id="ARBA00022801"/>
    </source>
</evidence>
<dbReference type="SMART" id="SM00149">
    <property type="entry name" value="PLCYc"/>
    <property type="match status" value="1"/>
</dbReference>
<dbReference type="SUPFAM" id="SSF47473">
    <property type="entry name" value="EF-hand"/>
    <property type="match status" value="1"/>
</dbReference>
<dbReference type="Gene3D" id="3.20.20.190">
    <property type="entry name" value="Phosphatidylinositol (PI) phosphodiesterase"/>
    <property type="match status" value="1"/>
</dbReference>
<comment type="caution">
    <text evidence="8">The sequence shown here is derived from an EMBL/GenBank/DDBJ whole genome shotgun (WGS) entry which is preliminary data.</text>
</comment>
<dbReference type="InterPro" id="IPR035892">
    <property type="entry name" value="C2_domain_sf"/>
</dbReference>
<dbReference type="InterPro" id="IPR011993">
    <property type="entry name" value="PH-like_dom_sf"/>
</dbReference>
<feature type="region of interest" description="Disordered" evidence="6">
    <location>
        <begin position="434"/>
        <end position="461"/>
    </location>
</feature>
<dbReference type="Proteomes" id="UP001150538">
    <property type="component" value="Unassembled WGS sequence"/>
</dbReference>
<dbReference type="PANTHER" id="PTHR10336:SF36">
    <property type="entry name" value="1-PHOSPHATIDYLINOSITOL 4,5-BISPHOSPHATE PHOSPHODIESTERASE BETA-4"/>
    <property type="match status" value="1"/>
</dbReference>
<dbReference type="PROSITE" id="PS50007">
    <property type="entry name" value="PIPLC_X_DOMAIN"/>
    <property type="match status" value="1"/>
</dbReference>
<keyword evidence="3 5" id="KW-0442">Lipid degradation</keyword>
<dbReference type="Gene3D" id="1.10.238.10">
    <property type="entry name" value="EF-hand"/>
    <property type="match status" value="1"/>
</dbReference>
<dbReference type="SUPFAM" id="SSF50729">
    <property type="entry name" value="PH domain-like"/>
    <property type="match status" value="1"/>
</dbReference>
<evidence type="ECO:0000313" key="9">
    <source>
        <dbReference type="Proteomes" id="UP001150538"/>
    </source>
</evidence>
<dbReference type="EMBL" id="JANBPU010000020">
    <property type="protein sequence ID" value="KAJ1919904.1"/>
    <property type="molecule type" value="Genomic_DNA"/>
</dbReference>
<reference evidence="8" key="1">
    <citation type="submission" date="2022-07" db="EMBL/GenBank/DDBJ databases">
        <title>Phylogenomic reconstructions and comparative analyses of Kickxellomycotina fungi.</title>
        <authorList>
            <person name="Reynolds N.K."/>
            <person name="Stajich J.E."/>
            <person name="Barry K."/>
            <person name="Grigoriev I.V."/>
            <person name="Crous P."/>
            <person name="Smith M.E."/>
        </authorList>
    </citation>
    <scope>NUCLEOTIDE SEQUENCE</scope>
    <source>
        <strain evidence="8">NBRC 100468</strain>
    </source>
</reference>
<feature type="compositionally biased region" description="Polar residues" evidence="6">
    <location>
        <begin position="24"/>
        <end position="54"/>
    </location>
</feature>
<dbReference type="PANTHER" id="PTHR10336">
    <property type="entry name" value="PHOSPHOINOSITIDE-SPECIFIC PHOSPHOLIPASE C FAMILY PROTEIN"/>
    <property type="match status" value="1"/>
</dbReference>
<feature type="region of interest" description="Disordered" evidence="6">
    <location>
        <begin position="1"/>
        <end position="61"/>
    </location>
</feature>
<dbReference type="InterPro" id="IPR001711">
    <property type="entry name" value="PLipase_C_Pinositol-sp_Y"/>
</dbReference>
<feature type="domain" description="PI-PLC Y-box" evidence="7">
    <location>
        <begin position="777"/>
        <end position="892"/>
    </location>
</feature>
<feature type="region of interest" description="Disordered" evidence="6">
    <location>
        <begin position="1112"/>
        <end position="1139"/>
    </location>
</feature>
<accession>A0A9W8A8Y0</accession>
<dbReference type="InterPro" id="IPR017946">
    <property type="entry name" value="PLC-like_Pdiesterase_TIM-brl"/>
</dbReference>
<dbReference type="SUPFAM" id="SSF51695">
    <property type="entry name" value="PLC-like phosphodiesterases"/>
    <property type="match status" value="1"/>
</dbReference>
<feature type="region of interest" description="Disordered" evidence="6">
    <location>
        <begin position="709"/>
        <end position="751"/>
    </location>
</feature>
<dbReference type="OrthoDB" id="269822at2759"/>
<evidence type="ECO:0000256" key="5">
    <source>
        <dbReference type="RuleBase" id="RU361133"/>
    </source>
</evidence>
<evidence type="ECO:0000256" key="3">
    <source>
        <dbReference type="ARBA" id="ARBA00022963"/>
    </source>
</evidence>
<dbReference type="PRINTS" id="PR00390">
    <property type="entry name" value="PHPHLIPASEC"/>
</dbReference>
<dbReference type="EC" id="3.1.4.11" evidence="1 5"/>
<evidence type="ECO:0000256" key="4">
    <source>
        <dbReference type="ARBA" id="ARBA00023098"/>
    </source>
</evidence>
<dbReference type="Gene3D" id="2.60.40.150">
    <property type="entry name" value="C2 domain"/>
    <property type="match status" value="1"/>
</dbReference>
<keyword evidence="4 5" id="KW-0443">Lipid metabolism</keyword>
<evidence type="ECO:0000259" key="7">
    <source>
        <dbReference type="PROSITE" id="PS50008"/>
    </source>
</evidence>
<dbReference type="GO" id="GO:0048015">
    <property type="term" value="P:phosphatidylinositol-mediated signaling"/>
    <property type="evidence" value="ECO:0007669"/>
    <property type="project" value="TreeGrafter"/>
</dbReference>
<dbReference type="InterPro" id="IPR001192">
    <property type="entry name" value="PI-PLC_fam"/>
</dbReference>
<evidence type="ECO:0000256" key="6">
    <source>
        <dbReference type="SAM" id="MobiDB-lite"/>
    </source>
</evidence>
<dbReference type="InterPro" id="IPR000909">
    <property type="entry name" value="PLipase_C_PInositol-sp_X_dom"/>
</dbReference>
<dbReference type="GO" id="GO:0016042">
    <property type="term" value="P:lipid catabolic process"/>
    <property type="evidence" value="ECO:0007669"/>
    <property type="project" value="UniProtKB-KW"/>
</dbReference>
<evidence type="ECO:0000313" key="8">
    <source>
        <dbReference type="EMBL" id="KAJ1919904.1"/>
    </source>
</evidence>
<feature type="region of interest" description="Disordered" evidence="6">
    <location>
        <begin position="85"/>
        <end position="105"/>
    </location>
</feature>
<keyword evidence="2 5" id="KW-0378">Hydrolase</keyword>
<dbReference type="CDD" id="cd08558">
    <property type="entry name" value="PI-PLCc_eukaryota"/>
    <property type="match status" value="1"/>
</dbReference>
<sequence length="1139" mass="126912">MDDPTDPLDKPSHSSPPPLADSAYASTAHQVPTNKCSHSSNAPPMLERSNSSVLEETRNSAPKRCDSWETLSKCFQQSLATFADHTNHKNAGGSEAKGETNPRTTGDGFHIPHKYAATVPNSPFDISSRNTHECQTASWPFSQGITPYAAITPPAMFRDDECCREFRHRAVHKVSRIRMINSQIFSSISRRHREHPLPCLHPVFPHLCVAPPKNHFSSAKNGILKPQLQQSQLDLAIVSSESYPLSFSYVSLCQIPSNALVGSIPPHLHKGTDLIKATSRKFHERNFRIDMSQQRVIWNSKKKKKLAHIDLESIIEIRVGREAEWAMPNTDGMAEEFRHSLFAIVYRQDGETKSVCVAAHSHDIFVDWVRTLKGLLRARKPADTPNLLKQWQDICIRRMWWESEHQILKWNQPLFAYAPGPSLQSVMMGPPRIIGSGSGSIPATPRSRSRQPSFSRRPEKFVTSVTSSTDSEAFLMFQNLMRSQFNMAVAEEPFAKACENTDSGMTFDEFKTFIKIYQKESYDEHILREWFKVYTTNGVMTRSSFTAFLRSSLNALSGYRPDSQKLHDMSYPINDYYIASSHNTYLLSNQIVGASSIEGYARALQRGCRCVERKSLLLDISGITTRILFKDAIETILQYAFETSPYPVVLSLENHCTLAQQQRMASILQEILGDFLLTKKFEKDIESQLPSPEDLKYKIIVKNKVLSPTTAPSTAHRSSSMGTSGSSTSRSSSNTSTSSSGNASSDSLSMTPNGSSIPISYLSTVSAGSNCQVAPELSNLIVYCKAIHLDEDKSLSEYHYDQVISMSEKKVAQLIRENKEKLVALNRKIISRVYPYFSRVNSGNFNPLSFWGSGCQMVALNYQTPDKSMQINDALFRTNGYTGYILKPSYLRHSRNHTSPQSFCKMINISILQASLIRRTHLCELYDEKSEITCHLEFISDKTTATVGSNSMVDFIKSATDRPVSWLNSETDSEDSDCSSVNASCPSGRHFGNEEPCFCVKPGATATLSAGTTYTTAPGMVCGLSVKWQNAKNGFLVPDPHLAFIRFSILNDDDEIASTCLSIESIKQGYRYIELVPTSCVNGGADSNSTSKIYSTDLLVHIDSADLAVIDESPKTNGQHPHSLPDHIYDSVPQSAATL</sequence>
<comment type="catalytic activity">
    <reaction evidence="5">
        <text>a 1,2-diacyl-sn-glycero-3-phospho-(1D-myo-inositol-4,5-bisphosphate) + H2O = 1D-myo-inositol 1,4,5-trisphosphate + a 1,2-diacyl-sn-glycerol + H(+)</text>
        <dbReference type="Rhea" id="RHEA:33179"/>
        <dbReference type="ChEBI" id="CHEBI:15377"/>
        <dbReference type="ChEBI" id="CHEBI:15378"/>
        <dbReference type="ChEBI" id="CHEBI:17815"/>
        <dbReference type="ChEBI" id="CHEBI:58456"/>
        <dbReference type="ChEBI" id="CHEBI:203600"/>
        <dbReference type="EC" id="3.1.4.11"/>
    </reaction>
</comment>
<dbReference type="Pfam" id="PF00388">
    <property type="entry name" value="PI-PLC-X"/>
    <property type="match status" value="1"/>
</dbReference>